<gene>
    <name evidence="2" type="ORF">FMUND_15206</name>
</gene>
<evidence type="ECO:0000313" key="2">
    <source>
        <dbReference type="EMBL" id="KAF5698069.1"/>
    </source>
</evidence>
<proteinExistence type="predicted"/>
<dbReference type="AlphaFoldDB" id="A0A8H6CZJ3"/>
<evidence type="ECO:0000313" key="3">
    <source>
        <dbReference type="Proteomes" id="UP000544331"/>
    </source>
</evidence>
<comment type="caution">
    <text evidence="2">The sequence shown here is derived from an EMBL/GenBank/DDBJ whole genome shotgun (WGS) entry which is preliminary data.</text>
</comment>
<organism evidence="2 3">
    <name type="scientific">Fusarium mundagurra</name>
    <dbReference type="NCBI Taxonomy" id="1567541"/>
    <lineage>
        <taxon>Eukaryota</taxon>
        <taxon>Fungi</taxon>
        <taxon>Dikarya</taxon>
        <taxon>Ascomycota</taxon>
        <taxon>Pezizomycotina</taxon>
        <taxon>Sordariomycetes</taxon>
        <taxon>Hypocreomycetidae</taxon>
        <taxon>Hypocreales</taxon>
        <taxon>Nectriaceae</taxon>
        <taxon>Fusarium</taxon>
        <taxon>Fusarium fujikuroi species complex</taxon>
    </lineage>
</organism>
<dbReference type="Proteomes" id="UP000544331">
    <property type="component" value="Unassembled WGS sequence"/>
</dbReference>
<feature type="region of interest" description="Disordered" evidence="1">
    <location>
        <begin position="287"/>
        <end position="310"/>
    </location>
</feature>
<evidence type="ECO:0000256" key="1">
    <source>
        <dbReference type="SAM" id="MobiDB-lite"/>
    </source>
</evidence>
<feature type="compositionally biased region" description="Acidic residues" evidence="1">
    <location>
        <begin position="1"/>
        <end position="22"/>
    </location>
</feature>
<dbReference type="EMBL" id="JAAOAN010000951">
    <property type="protein sequence ID" value="KAF5698069.1"/>
    <property type="molecule type" value="Genomic_DNA"/>
</dbReference>
<accession>A0A8H6CZJ3</accession>
<dbReference type="OrthoDB" id="5131365at2759"/>
<keyword evidence="3" id="KW-1185">Reference proteome</keyword>
<feature type="region of interest" description="Disordered" evidence="1">
    <location>
        <begin position="1"/>
        <end position="47"/>
    </location>
</feature>
<protein>
    <submittedName>
        <fullName evidence="2">Uncharacterized protein</fullName>
    </submittedName>
</protein>
<reference evidence="2 3" key="1">
    <citation type="submission" date="2020-05" db="EMBL/GenBank/DDBJ databases">
        <title>Identification and distribution of gene clusters putatively required for synthesis of sphingolipid metabolism inhibitors in phylogenetically diverse species of the filamentous fungus Fusarium.</title>
        <authorList>
            <person name="Kim H.-S."/>
            <person name="Busman M."/>
            <person name="Brown D.W."/>
            <person name="Divon H."/>
            <person name="Uhlig S."/>
            <person name="Proctor R.H."/>
        </authorList>
    </citation>
    <scope>NUCLEOTIDE SEQUENCE [LARGE SCALE GENOMIC DNA]</scope>
    <source>
        <strain evidence="2 3">NRRL 66235</strain>
    </source>
</reference>
<name>A0A8H6CZJ3_9HYPO</name>
<sequence>MDADEDSLQDCFSDDDLEELTDVPDQPSQLPRRAGLSQPSQLRPVPQTLPFLPLTEWDPDQRYDDQPPSYIHYALEWKMTLNNRNVAKQTEQDIALAPGDFWDHTLRPGLERLVEKTRSNKPCKADATTITMSVTDRSERDITKRFDELMIDWLVVERQLQAWSHLTCNGKKIRIQVAFSYLESGKTARSAGRGASAYQLAERNARLDAEQGTPGGPDPWRQVYSLLRCPGPPCDRGPYCWQDPDGRKHYKLLSHHLRSLVKRVQQGCQFQTHDDVPQDIRAQLYAEEQQQTSRKRRRQDPENPQDGQLPMVINNYIPVHPGQTPLYGQERSTLEVISNSSGHAESSCFNIPGMRDDAVMQYCVWHGSKVRSETQKQQYQLARDLTLDKGLDLELLYSDQDAQFYIDHGIMEGVARRWVRDVKLFLDQYDEF</sequence>